<protein>
    <recommendedName>
        <fullName evidence="1">Clr5 domain-containing protein</fullName>
    </recommendedName>
</protein>
<dbReference type="PANTHER" id="PTHR38788:SF3">
    <property type="entry name" value="CLR5 DOMAIN-CONTAINING PROTEIN"/>
    <property type="match status" value="1"/>
</dbReference>
<dbReference type="EMBL" id="KI912114">
    <property type="protein sequence ID" value="ETS78966.1"/>
    <property type="molecule type" value="Genomic_DNA"/>
</dbReference>
<dbReference type="Pfam" id="PF14420">
    <property type="entry name" value="Clr5"/>
    <property type="match status" value="1"/>
</dbReference>
<dbReference type="GeneID" id="19273832"/>
<evidence type="ECO:0000259" key="1">
    <source>
        <dbReference type="Pfam" id="PF14420"/>
    </source>
</evidence>
<sequence>MATSNRNGEGASPRGAYAKAEDWATHRDLITRLYWDEDRTLREVRELMKVIHGFNATEKMYKWRFKSWGLHKNLNRKDVPKIVYNAFGGNQVVLPVIRGRQVGPKKLKDYLCKITVNWDGAASLPIKQQSSPEALLSAIPQSLGSPEPERLEDRALMDVILYTQRRMQSQGFGICAVSRYDWDGEFRLEFWSELQQAVASLASENHGDDRRVNEPRDHADNFRLLDRAFGHYSRALDGAWPAPTWTSIHAVLLLGRAGAPLAESFVRYARSLCSIKLGPRHAVTRLWTMIESLTLGQFWHVAIAMLNALLSALVTGIPREDELLRTSVLYTARSLEHVGAMPFAAAAEAFQSIIDEFRSFDATWDQHEWCPWVRWWHAEAMFEMNRLDIAKTGLVALGPMIHDGYDDFDFDHISARAPVTMYYELRGKLHEALGETELATAYYVGAFTSAKVRVAWNAKDRLMRTSSELREHYLRIGDVESANRTEREAQAHLEAFAGGVSTAKETEIVSVDEI</sequence>
<dbReference type="AlphaFoldDB" id="W3X1C2"/>
<dbReference type="Proteomes" id="UP000030651">
    <property type="component" value="Unassembled WGS sequence"/>
</dbReference>
<dbReference type="KEGG" id="pfy:PFICI_08819"/>
<dbReference type="InterPro" id="IPR025676">
    <property type="entry name" value="Clr5_dom"/>
</dbReference>
<accession>W3X1C2</accession>
<dbReference type="InParanoid" id="W3X1C2"/>
<evidence type="ECO:0000313" key="3">
    <source>
        <dbReference type="Proteomes" id="UP000030651"/>
    </source>
</evidence>
<proteinExistence type="predicted"/>
<dbReference type="HOGENOM" id="CLU_552203_0_0_1"/>
<dbReference type="PANTHER" id="PTHR38788">
    <property type="entry name" value="CLR5 DOMAIN-CONTAINING PROTEIN"/>
    <property type="match status" value="1"/>
</dbReference>
<gene>
    <name evidence="2" type="ORF">PFICI_08819</name>
</gene>
<reference evidence="3" key="1">
    <citation type="journal article" date="2015" name="BMC Genomics">
        <title>Genomic and transcriptomic analysis of the endophytic fungus Pestalotiopsis fici reveals its lifestyle and high potential for synthesis of natural products.</title>
        <authorList>
            <person name="Wang X."/>
            <person name="Zhang X."/>
            <person name="Liu L."/>
            <person name="Xiang M."/>
            <person name="Wang W."/>
            <person name="Sun X."/>
            <person name="Che Y."/>
            <person name="Guo L."/>
            <person name="Liu G."/>
            <person name="Guo L."/>
            <person name="Wang C."/>
            <person name="Yin W.B."/>
            <person name="Stadler M."/>
            <person name="Zhang X."/>
            <person name="Liu X."/>
        </authorList>
    </citation>
    <scope>NUCLEOTIDE SEQUENCE [LARGE SCALE GENOMIC DNA]</scope>
    <source>
        <strain evidence="3">W106-1 / CGMCC3.15140</strain>
    </source>
</reference>
<evidence type="ECO:0000313" key="2">
    <source>
        <dbReference type="EMBL" id="ETS78966.1"/>
    </source>
</evidence>
<dbReference type="RefSeq" id="XP_007835591.1">
    <property type="nucleotide sequence ID" value="XM_007837400.1"/>
</dbReference>
<dbReference type="OrthoDB" id="5308957at2759"/>
<name>W3X1C2_PESFW</name>
<feature type="domain" description="Clr5" evidence="1">
    <location>
        <begin position="20"/>
        <end position="72"/>
    </location>
</feature>
<dbReference type="eggNOG" id="ENOG502RZNG">
    <property type="taxonomic scope" value="Eukaryota"/>
</dbReference>
<organism evidence="2 3">
    <name type="scientific">Pestalotiopsis fici (strain W106-1 / CGMCC3.15140)</name>
    <dbReference type="NCBI Taxonomy" id="1229662"/>
    <lineage>
        <taxon>Eukaryota</taxon>
        <taxon>Fungi</taxon>
        <taxon>Dikarya</taxon>
        <taxon>Ascomycota</taxon>
        <taxon>Pezizomycotina</taxon>
        <taxon>Sordariomycetes</taxon>
        <taxon>Xylariomycetidae</taxon>
        <taxon>Amphisphaeriales</taxon>
        <taxon>Sporocadaceae</taxon>
        <taxon>Pestalotiopsis</taxon>
    </lineage>
</organism>
<keyword evidence="3" id="KW-1185">Reference proteome</keyword>